<evidence type="ECO:0000313" key="3">
    <source>
        <dbReference type="EMBL" id="APF16768.1"/>
    </source>
</evidence>
<evidence type="ECO:0000256" key="2">
    <source>
        <dbReference type="SAM" id="Phobius"/>
    </source>
</evidence>
<dbReference type="InParanoid" id="H1XV60"/>
<feature type="compositionally biased region" description="Acidic residues" evidence="1">
    <location>
        <begin position="40"/>
        <end position="51"/>
    </location>
</feature>
<sequence>MDHDLLNEDDFFEQLKKGKQKPTQPRQEEPKEEIKKAEIEEQPEEPLETDLFETGQKDEALSVVDEGAPSEPVREKEEEELMPDVGMEPPLEPHPFEEESFASYEEDMFSAQTGVEKEQKEEVEQQEKQIEEQEAQQPQPPQKIYIPEDKVEDEKLPTLSKRPVIVWSVIAVTLIVALFAGYMFFSDKGTEEKPVAQEQQPQSPQEQSPSMDPLLEKQTQYLGMIAAENNQNLGVISAISDIAGKNKVQISSLLFYGGDLSVELFGQTRDQLARALMDIKAAFGGTAVKVVASDERPGDGITSVISLKLMKKGGTADLNAKVGSLEEAKQWLSMLAQQFSLTLSLVKPLDTKPAQFNLSEQRVHFRMKGAYDNCFKFLSALGQSNRNLKVYKLVVSSLDQKSFNKSKYQLEIILDLFL</sequence>
<organism evidence="4 5">
    <name type="scientific">Caldithrix abyssi DSM 13497</name>
    <dbReference type="NCBI Taxonomy" id="880073"/>
    <lineage>
        <taxon>Bacteria</taxon>
        <taxon>Pseudomonadati</taxon>
        <taxon>Calditrichota</taxon>
        <taxon>Calditrichia</taxon>
        <taxon>Calditrichales</taxon>
        <taxon>Calditrichaceae</taxon>
        <taxon>Caldithrix</taxon>
    </lineage>
</organism>
<reference evidence="3 6" key="2">
    <citation type="submission" date="2016-11" db="EMBL/GenBank/DDBJ databases">
        <title>Genomic analysis of Caldithrix abyssi and proposal of a novel bacterial phylum Caldithrichaeota.</title>
        <authorList>
            <person name="Kublanov I."/>
            <person name="Sigalova O."/>
            <person name="Gavrilov S."/>
            <person name="Lebedinsky A."/>
            <person name="Ivanova N."/>
            <person name="Daum C."/>
            <person name="Reddy T."/>
            <person name="Klenk H.P."/>
            <person name="Goker M."/>
            <person name="Reva O."/>
            <person name="Miroshnichenko M."/>
            <person name="Kyprides N."/>
            <person name="Woyke T."/>
            <person name="Gelfand M."/>
        </authorList>
    </citation>
    <scope>NUCLEOTIDE SEQUENCE [LARGE SCALE GENOMIC DNA]</scope>
    <source>
        <strain evidence="3 6">LF13</strain>
    </source>
</reference>
<dbReference type="EMBL" id="CP018099">
    <property type="protein sequence ID" value="APF16768.1"/>
    <property type="molecule type" value="Genomic_DNA"/>
</dbReference>
<dbReference type="EMBL" id="CM001402">
    <property type="protein sequence ID" value="EHO40566.1"/>
    <property type="molecule type" value="Genomic_DNA"/>
</dbReference>
<dbReference type="HOGENOM" id="CLU_656692_0_0_0"/>
<feature type="region of interest" description="Disordered" evidence="1">
    <location>
        <begin position="111"/>
        <end position="143"/>
    </location>
</feature>
<dbReference type="InterPro" id="IPR014717">
    <property type="entry name" value="Transl_elong_EF1B/ribsomal_bS6"/>
</dbReference>
<feature type="compositionally biased region" description="Basic and acidic residues" evidence="1">
    <location>
        <begin position="115"/>
        <end position="131"/>
    </location>
</feature>
<keyword evidence="2" id="KW-0472">Membrane</keyword>
<evidence type="ECO:0000256" key="1">
    <source>
        <dbReference type="SAM" id="MobiDB-lite"/>
    </source>
</evidence>
<proteinExistence type="predicted"/>
<keyword evidence="2" id="KW-1133">Transmembrane helix</keyword>
<name>H1XV60_CALAY</name>
<protein>
    <submittedName>
        <fullName evidence="4">Uncharacterized protein</fullName>
    </submittedName>
</protein>
<reference evidence="4 5" key="1">
    <citation type="submission" date="2011-09" db="EMBL/GenBank/DDBJ databases">
        <title>The permanent draft genome of Caldithrix abyssi DSM 13497.</title>
        <authorList>
            <consortium name="US DOE Joint Genome Institute (JGI-PGF)"/>
            <person name="Lucas S."/>
            <person name="Han J."/>
            <person name="Lapidus A."/>
            <person name="Bruce D."/>
            <person name="Goodwin L."/>
            <person name="Pitluck S."/>
            <person name="Peters L."/>
            <person name="Kyrpides N."/>
            <person name="Mavromatis K."/>
            <person name="Ivanova N."/>
            <person name="Mikhailova N."/>
            <person name="Chertkov O."/>
            <person name="Detter J.C."/>
            <person name="Tapia R."/>
            <person name="Han C."/>
            <person name="Land M."/>
            <person name="Hauser L."/>
            <person name="Markowitz V."/>
            <person name="Cheng J.-F."/>
            <person name="Hugenholtz P."/>
            <person name="Woyke T."/>
            <person name="Wu D."/>
            <person name="Spring S."/>
            <person name="Brambilla E."/>
            <person name="Klenk H.-P."/>
            <person name="Eisen J.A."/>
        </authorList>
    </citation>
    <scope>NUCLEOTIDE SEQUENCE [LARGE SCALE GENOMIC DNA]</scope>
    <source>
        <strain evidence="4 5">DSM 13497</strain>
    </source>
</reference>
<dbReference type="KEGG" id="caby:Cabys_17"/>
<keyword evidence="2" id="KW-0812">Transmembrane</keyword>
<dbReference type="STRING" id="880073.Cabys_17"/>
<dbReference type="AlphaFoldDB" id="H1XV60"/>
<evidence type="ECO:0000313" key="4">
    <source>
        <dbReference type="EMBL" id="EHO40566.1"/>
    </source>
</evidence>
<evidence type="ECO:0000313" key="6">
    <source>
        <dbReference type="Proteomes" id="UP000183868"/>
    </source>
</evidence>
<feature type="transmembrane region" description="Helical" evidence="2">
    <location>
        <begin position="164"/>
        <end position="185"/>
    </location>
</feature>
<dbReference type="Proteomes" id="UP000183868">
    <property type="component" value="Chromosome"/>
</dbReference>
<dbReference type="Gene3D" id="3.30.70.60">
    <property type="match status" value="1"/>
</dbReference>
<evidence type="ECO:0000313" key="5">
    <source>
        <dbReference type="Proteomes" id="UP000004671"/>
    </source>
</evidence>
<feature type="region of interest" description="Disordered" evidence="1">
    <location>
        <begin position="1"/>
        <end position="97"/>
    </location>
</feature>
<dbReference type="RefSeq" id="WP_006927572.1">
    <property type="nucleotide sequence ID" value="NZ_CM001402.1"/>
</dbReference>
<feature type="compositionally biased region" description="Basic and acidic residues" evidence="1">
    <location>
        <begin position="26"/>
        <end position="39"/>
    </location>
</feature>
<feature type="compositionally biased region" description="Low complexity" evidence="1">
    <location>
        <begin position="197"/>
        <end position="210"/>
    </location>
</feature>
<gene>
    <name evidence="3" type="ORF">Cabys_17</name>
    <name evidence="4" type="ORF">Calab_0932</name>
</gene>
<dbReference type="Proteomes" id="UP000004671">
    <property type="component" value="Chromosome"/>
</dbReference>
<accession>H1XV60</accession>
<keyword evidence="5" id="KW-1185">Reference proteome</keyword>
<dbReference type="PaxDb" id="880073-Calab_0932"/>
<feature type="region of interest" description="Disordered" evidence="1">
    <location>
        <begin position="191"/>
        <end position="211"/>
    </location>
</feature>